<dbReference type="HOGENOM" id="CLU_069366_1_0_0"/>
<name>L0A669_DEIPD</name>
<sequence length="269" mass="29282">MTINVMPVPALASRLSTRLVSIPGVIAVSLGGSHARGAAHPDSDLDLGLYYDPSRPLDAAQLNDLCRQIDDDGVAQATLPGEWGPWVDGGAWLTIKGQRVDFIYRDLRRVEISINDALAGQVILHAQVGHPHGIHSHHYAAELALSVVLLDPHGRLKELKERLGAYPQALRVALERHYAWQPQFWLEGAVKGQARGDVHWLQGCAYQAVMAMAQTLCARHGVWLTNEKGAVRAAANVPDAPPDFESRIQTALSTLDLEGLRSLSAEVSR</sequence>
<dbReference type="AlphaFoldDB" id="L0A669"/>
<geneLocation type="plasmid" evidence="2 3">
    <name>pDEIPE01</name>
</geneLocation>
<dbReference type="GO" id="GO:0016779">
    <property type="term" value="F:nucleotidyltransferase activity"/>
    <property type="evidence" value="ECO:0007669"/>
    <property type="project" value="InterPro"/>
</dbReference>
<proteinExistence type="predicted"/>
<keyword evidence="2" id="KW-0808">Transferase</keyword>
<dbReference type="PATRIC" id="fig|937777.3.peg.3998"/>
<feature type="domain" description="Polymerase nucleotidyl transferase" evidence="1">
    <location>
        <begin position="14"/>
        <end position="57"/>
    </location>
</feature>
<keyword evidence="3" id="KW-1185">Reference proteome</keyword>
<dbReference type="InterPro" id="IPR043519">
    <property type="entry name" value="NT_sf"/>
</dbReference>
<dbReference type="CDD" id="cd05403">
    <property type="entry name" value="NT_KNTase_like"/>
    <property type="match status" value="1"/>
</dbReference>
<keyword evidence="2" id="KW-0614">Plasmid</keyword>
<evidence type="ECO:0000259" key="1">
    <source>
        <dbReference type="Pfam" id="PF01909"/>
    </source>
</evidence>
<dbReference type="SUPFAM" id="SSF81301">
    <property type="entry name" value="Nucleotidyltransferase"/>
    <property type="match status" value="1"/>
</dbReference>
<dbReference type="Pfam" id="PF01909">
    <property type="entry name" value="NTP_transf_2"/>
    <property type="match status" value="1"/>
</dbReference>
<accession>L0A669</accession>
<reference evidence="3" key="1">
    <citation type="submission" date="2012-03" db="EMBL/GenBank/DDBJ databases">
        <title>Complete sequence of plasmid 1 of Deinococcus peraridilitoris DSM 19664.</title>
        <authorList>
            <person name="Lucas S."/>
            <person name="Copeland A."/>
            <person name="Lapidus A."/>
            <person name="Glavina del Rio T."/>
            <person name="Dalin E."/>
            <person name="Tice H."/>
            <person name="Bruce D."/>
            <person name="Goodwin L."/>
            <person name="Pitluck S."/>
            <person name="Peters L."/>
            <person name="Mikhailova N."/>
            <person name="Lu M."/>
            <person name="Kyrpides N."/>
            <person name="Mavromatis K."/>
            <person name="Ivanova N."/>
            <person name="Brettin T."/>
            <person name="Detter J.C."/>
            <person name="Han C."/>
            <person name="Larimer F."/>
            <person name="Land M."/>
            <person name="Hauser L."/>
            <person name="Markowitz V."/>
            <person name="Cheng J.-F."/>
            <person name="Hugenholtz P."/>
            <person name="Woyke T."/>
            <person name="Wu D."/>
            <person name="Pukall R."/>
            <person name="Steenblock K."/>
            <person name="Brambilla E."/>
            <person name="Klenk H.-P."/>
            <person name="Eisen J.A."/>
        </authorList>
    </citation>
    <scope>NUCLEOTIDE SEQUENCE [LARGE SCALE GENOMIC DNA]</scope>
    <source>
        <strain evidence="3">DSM 19664 / LMG 22246 / CIP 109416 / KR-200</strain>
        <plasmid evidence="3">Plasmid pDEIPE01</plasmid>
    </source>
</reference>
<dbReference type="Gene3D" id="3.30.460.10">
    <property type="entry name" value="Beta Polymerase, domain 2"/>
    <property type="match status" value="1"/>
</dbReference>
<evidence type="ECO:0000313" key="3">
    <source>
        <dbReference type="Proteomes" id="UP000010467"/>
    </source>
</evidence>
<dbReference type="RefSeq" id="WP_015231285.1">
    <property type="nucleotide sequence ID" value="NC_019789.1"/>
</dbReference>
<protein>
    <submittedName>
        <fullName evidence="2">Putative nucleotidyltransferase</fullName>
    </submittedName>
</protein>
<dbReference type="EMBL" id="CP003383">
    <property type="protein sequence ID" value="AFZ69383.1"/>
    <property type="molecule type" value="Genomic_DNA"/>
</dbReference>
<dbReference type="Proteomes" id="UP000010467">
    <property type="component" value="Plasmid pDEIPE01"/>
</dbReference>
<gene>
    <name evidence="2" type="ordered locus">Deipe_3981</name>
</gene>
<dbReference type="KEGG" id="dpd:Deipe_3981"/>
<evidence type="ECO:0000313" key="2">
    <source>
        <dbReference type="EMBL" id="AFZ69383.1"/>
    </source>
</evidence>
<organism evidence="2 3">
    <name type="scientific">Deinococcus peraridilitoris (strain DSM 19664 / LMG 22246 / CIP 109416 / KR-200)</name>
    <dbReference type="NCBI Taxonomy" id="937777"/>
    <lineage>
        <taxon>Bacteria</taxon>
        <taxon>Thermotogati</taxon>
        <taxon>Deinococcota</taxon>
        <taxon>Deinococci</taxon>
        <taxon>Deinococcales</taxon>
        <taxon>Deinococcaceae</taxon>
        <taxon>Deinococcus</taxon>
    </lineage>
</organism>
<dbReference type="InterPro" id="IPR002934">
    <property type="entry name" value="Polymerase_NTP_transf_dom"/>
</dbReference>